<dbReference type="GO" id="GO:0042284">
    <property type="term" value="F:sphingolipid delta-4 desaturase activity"/>
    <property type="evidence" value="ECO:0007669"/>
    <property type="project" value="UniProtKB-UniRule"/>
</dbReference>
<keyword evidence="5 10" id="KW-1133">Transmembrane helix</keyword>
<evidence type="ECO:0000256" key="9">
    <source>
        <dbReference type="PIRNR" id="PIRNR017228"/>
    </source>
</evidence>
<dbReference type="CDD" id="cd03508">
    <property type="entry name" value="Delta4-sphingolipid-FADS-like"/>
    <property type="match status" value="1"/>
</dbReference>
<evidence type="ECO:0000313" key="14">
    <source>
        <dbReference type="EMBL" id="CAF3887268.1"/>
    </source>
</evidence>
<keyword evidence="7 9" id="KW-0443">Lipid metabolism</keyword>
<evidence type="ECO:0000256" key="8">
    <source>
        <dbReference type="ARBA" id="ARBA00023136"/>
    </source>
</evidence>
<dbReference type="EMBL" id="CAJNOU010000659">
    <property type="protein sequence ID" value="CAF1058814.1"/>
    <property type="molecule type" value="Genomic_DNA"/>
</dbReference>
<feature type="domain" description="Sphingolipid delta4-desaturase N-terminal" evidence="11">
    <location>
        <begin position="5"/>
        <end position="43"/>
    </location>
</feature>
<feature type="transmembrane region" description="Helical" evidence="10">
    <location>
        <begin position="150"/>
        <end position="172"/>
    </location>
</feature>
<dbReference type="Proteomes" id="UP000663864">
    <property type="component" value="Unassembled WGS sequence"/>
</dbReference>
<accession>A0A814E3E9</accession>
<feature type="transmembrane region" description="Helical" evidence="10">
    <location>
        <begin position="43"/>
        <end position="62"/>
    </location>
</feature>
<evidence type="ECO:0000313" key="12">
    <source>
        <dbReference type="EMBL" id="CAF0962458.1"/>
    </source>
</evidence>
<evidence type="ECO:0000256" key="1">
    <source>
        <dbReference type="ARBA" id="ARBA00004141"/>
    </source>
</evidence>
<dbReference type="GO" id="GO:0046513">
    <property type="term" value="P:ceramide biosynthetic process"/>
    <property type="evidence" value="ECO:0007669"/>
    <property type="project" value="TreeGrafter"/>
</dbReference>
<evidence type="ECO:0000256" key="6">
    <source>
        <dbReference type="ARBA" id="ARBA00023002"/>
    </source>
</evidence>
<evidence type="ECO:0000313" key="13">
    <source>
        <dbReference type="EMBL" id="CAF1058814.1"/>
    </source>
</evidence>
<dbReference type="InterPro" id="IPR005804">
    <property type="entry name" value="FA_desaturase_dom"/>
</dbReference>
<dbReference type="Proteomes" id="UP000663889">
    <property type="component" value="Unassembled WGS sequence"/>
</dbReference>
<evidence type="ECO:0000313" key="16">
    <source>
        <dbReference type="Proteomes" id="UP000663864"/>
    </source>
</evidence>
<comment type="subcellular location">
    <subcellularLocation>
        <location evidence="1">Membrane</location>
        <topology evidence="1">Multi-pass membrane protein</topology>
    </subcellularLocation>
</comment>
<dbReference type="GO" id="GO:0016020">
    <property type="term" value="C:membrane"/>
    <property type="evidence" value="ECO:0007669"/>
    <property type="project" value="UniProtKB-SubCell"/>
</dbReference>
<keyword evidence="8 9" id="KW-0472">Membrane</keyword>
<organism evidence="12 16">
    <name type="scientific">Rotaria sordida</name>
    <dbReference type="NCBI Taxonomy" id="392033"/>
    <lineage>
        <taxon>Eukaryota</taxon>
        <taxon>Metazoa</taxon>
        <taxon>Spiralia</taxon>
        <taxon>Gnathifera</taxon>
        <taxon>Rotifera</taxon>
        <taxon>Eurotatoria</taxon>
        <taxon>Bdelloidea</taxon>
        <taxon>Philodinida</taxon>
        <taxon>Philodinidae</taxon>
        <taxon>Rotaria</taxon>
    </lineage>
</organism>
<dbReference type="SMART" id="SM01269">
    <property type="entry name" value="Lipid_DES"/>
    <property type="match status" value="1"/>
</dbReference>
<dbReference type="InterPro" id="IPR011388">
    <property type="entry name" value="DES1/DES2"/>
</dbReference>
<comment type="similarity">
    <text evidence="2 9">Belongs to the fatty acid desaturase type 1 family. DEGS subfamily.</text>
</comment>
<keyword evidence="6 9" id="KW-0560">Oxidoreductase</keyword>
<feature type="transmembrane region" description="Helical" evidence="10">
    <location>
        <begin position="69"/>
        <end position="88"/>
    </location>
</feature>
<dbReference type="PIRSF" id="PIRSF017228">
    <property type="entry name" value="Sphnglp_dlt4_des"/>
    <property type="match status" value="1"/>
</dbReference>
<evidence type="ECO:0000256" key="4">
    <source>
        <dbReference type="ARBA" id="ARBA00022692"/>
    </source>
</evidence>
<evidence type="ECO:0000256" key="3">
    <source>
        <dbReference type="ARBA" id="ARBA00012021"/>
    </source>
</evidence>
<sequence>MGQYITTHDFYHSYTDEPHATRRKEMLKKYPEIKQLMGHNWRMAIQVVISVFIQIIVAILLRDSSWLKLIFIGYIVGGTINHTLSLALHELTHNLAFGHARPYCNRLLGFFANLPLGVPASITFKKYHLDHHRFQGDEMYDTDIPTYLEVYLFSSRIGKFFFLLIMPFIYTLRPVFIFPKPIHILEIINLIIILIFDGIMFYFFGYKTTSYFILSTILGLSIHPISGHFIAEHYVFKQGYETYSYYGPLNAITYNVGYHNEHHDFPYIPGRNLPKIRKIAPEYYDNLPCYTSWTKVLYDFVMNDNVGPWARVVRSTKSGRDGVVSQQEYELKLKTIVKEAHKRD</sequence>
<evidence type="ECO:0000256" key="5">
    <source>
        <dbReference type="ARBA" id="ARBA00022989"/>
    </source>
</evidence>
<keyword evidence="4 10" id="KW-0812">Transmembrane</keyword>
<name>A0A814E3E9_9BILA</name>
<evidence type="ECO:0000256" key="2">
    <source>
        <dbReference type="ARBA" id="ARBA00006146"/>
    </source>
</evidence>
<feature type="transmembrane region" description="Helical" evidence="10">
    <location>
        <begin position="211"/>
        <end position="231"/>
    </location>
</feature>
<evidence type="ECO:0000256" key="7">
    <source>
        <dbReference type="ARBA" id="ARBA00023098"/>
    </source>
</evidence>
<protein>
    <recommendedName>
        <fullName evidence="3">sphingolipid 4-desaturase</fullName>
        <ecNumber evidence="3">1.14.19.17</ecNumber>
    </recommendedName>
</protein>
<dbReference type="EC" id="1.14.19.17" evidence="3"/>
<dbReference type="InterPro" id="IPR013866">
    <property type="entry name" value="Sphingolipid_d4-desaturase_N"/>
</dbReference>
<feature type="transmembrane region" description="Helical" evidence="10">
    <location>
        <begin position="184"/>
        <end position="205"/>
    </location>
</feature>
<dbReference type="EMBL" id="CAJNOT010000383">
    <property type="protein sequence ID" value="CAF0962458.1"/>
    <property type="molecule type" value="Genomic_DNA"/>
</dbReference>
<evidence type="ECO:0000256" key="10">
    <source>
        <dbReference type="SAM" id="Phobius"/>
    </source>
</evidence>
<dbReference type="Proteomes" id="UP000663874">
    <property type="component" value="Unassembled WGS sequence"/>
</dbReference>
<dbReference type="PANTHER" id="PTHR12879">
    <property type="entry name" value="SPHINGOLIPID DELTA 4 DESATURASE/C-4 HYDROXYLASE PROTEIN DES2"/>
    <property type="match status" value="1"/>
</dbReference>
<reference evidence="12" key="1">
    <citation type="submission" date="2021-02" db="EMBL/GenBank/DDBJ databases">
        <authorList>
            <person name="Nowell W R."/>
        </authorList>
    </citation>
    <scope>NUCLEOTIDE SEQUENCE</scope>
</reference>
<dbReference type="EMBL" id="CAJOBD010003986">
    <property type="protein sequence ID" value="CAF3975448.1"/>
    <property type="molecule type" value="Genomic_DNA"/>
</dbReference>
<dbReference type="Proteomes" id="UP000663836">
    <property type="component" value="Unassembled WGS sequence"/>
</dbReference>
<dbReference type="AlphaFoldDB" id="A0A814E3E9"/>
<dbReference type="EMBL" id="CAJOBE010003549">
    <property type="protein sequence ID" value="CAF3887268.1"/>
    <property type="molecule type" value="Genomic_DNA"/>
</dbReference>
<evidence type="ECO:0000313" key="15">
    <source>
        <dbReference type="EMBL" id="CAF3975448.1"/>
    </source>
</evidence>
<comment type="caution">
    <text evidence="12">The sequence shown here is derived from an EMBL/GenBank/DDBJ whole genome shotgun (WGS) entry which is preliminary data.</text>
</comment>
<dbReference type="Pfam" id="PF08557">
    <property type="entry name" value="Lipid_DES"/>
    <property type="match status" value="1"/>
</dbReference>
<dbReference type="Pfam" id="PF00487">
    <property type="entry name" value="FA_desaturase"/>
    <property type="match status" value="1"/>
</dbReference>
<gene>
    <name evidence="14" type="ORF">FNK824_LOCUS19864</name>
    <name evidence="15" type="ORF">JBS370_LOCUS24875</name>
    <name evidence="13" type="ORF">SEV965_LOCUS13739</name>
    <name evidence="12" type="ORF">ZHD862_LOCUS10593</name>
</gene>
<evidence type="ECO:0000259" key="11">
    <source>
        <dbReference type="SMART" id="SM01269"/>
    </source>
</evidence>
<dbReference type="PANTHER" id="PTHR12879:SF8">
    <property type="entry name" value="SPHINGOLIPID DELTA(4)-DESATURASE DES1"/>
    <property type="match status" value="1"/>
</dbReference>
<proteinExistence type="inferred from homology"/>